<reference evidence="1" key="2">
    <citation type="submission" date="2023-02" db="EMBL/GenBank/DDBJ databases">
        <authorList>
            <consortium name="DOE Joint Genome Institute"/>
            <person name="Mondo S.J."/>
            <person name="Chang Y."/>
            <person name="Wang Y."/>
            <person name="Ahrendt S."/>
            <person name="Andreopoulos W."/>
            <person name="Barry K."/>
            <person name="Beard J."/>
            <person name="Benny G.L."/>
            <person name="Blankenship S."/>
            <person name="Bonito G."/>
            <person name="Cuomo C."/>
            <person name="Desiro A."/>
            <person name="Gervers K.A."/>
            <person name="Hundley H."/>
            <person name="Kuo A."/>
            <person name="LaButti K."/>
            <person name="Lang B.F."/>
            <person name="Lipzen A."/>
            <person name="O'Donnell K."/>
            <person name="Pangilinan J."/>
            <person name="Reynolds N."/>
            <person name="Sandor L."/>
            <person name="Smith M.W."/>
            <person name="Tsang A."/>
            <person name="Grigoriev I.V."/>
            <person name="Stajich J.E."/>
            <person name="Spatafora J.W."/>
        </authorList>
    </citation>
    <scope>NUCLEOTIDE SEQUENCE</scope>
    <source>
        <strain evidence="1">RSA 2281</strain>
    </source>
</reference>
<reference evidence="1" key="1">
    <citation type="journal article" date="2022" name="IScience">
        <title>Evolution of zygomycete secretomes and the origins of terrestrial fungal ecologies.</title>
        <authorList>
            <person name="Chang Y."/>
            <person name="Wang Y."/>
            <person name="Mondo S."/>
            <person name="Ahrendt S."/>
            <person name="Andreopoulos W."/>
            <person name="Barry K."/>
            <person name="Beard J."/>
            <person name="Benny G.L."/>
            <person name="Blankenship S."/>
            <person name="Bonito G."/>
            <person name="Cuomo C."/>
            <person name="Desiro A."/>
            <person name="Gervers K.A."/>
            <person name="Hundley H."/>
            <person name="Kuo A."/>
            <person name="LaButti K."/>
            <person name="Lang B.F."/>
            <person name="Lipzen A."/>
            <person name="O'Donnell K."/>
            <person name="Pangilinan J."/>
            <person name="Reynolds N."/>
            <person name="Sandor L."/>
            <person name="Smith M.E."/>
            <person name="Tsang A."/>
            <person name="Grigoriev I.V."/>
            <person name="Stajich J.E."/>
            <person name="Spatafora J.W."/>
        </authorList>
    </citation>
    <scope>NUCLEOTIDE SEQUENCE</scope>
    <source>
        <strain evidence="1">RSA 2281</strain>
    </source>
</reference>
<name>A0AAD5JP80_9FUNG</name>
<sequence length="115" mass="13680">MFEHYHRLLHCHHPFYEAIIHSWSHQYTRHASYFSLYSSLQHRFHHICHVHDLHGYFLIPQLSFNGNELKSNYCTIISGTYHVCSLLHTSKIIKPLITLPSAPFFSRLILFGYVK</sequence>
<evidence type="ECO:0000313" key="1">
    <source>
        <dbReference type="EMBL" id="KAI9246951.1"/>
    </source>
</evidence>
<proteinExistence type="predicted"/>
<comment type="caution">
    <text evidence="1">The sequence shown here is derived from an EMBL/GenBank/DDBJ whole genome shotgun (WGS) entry which is preliminary data.</text>
</comment>
<organism evidence="1 2">
    <name type="scientific">Phascolomyces articulosus</name>
    <dbReference type="NCBI Taxonomy" id="60185"/>
    <lineage>
        <taxon>Eukaryota</taxon>
        <taxon>Fungi</taxon>
        <taxon>Fungi incertae sedis</taxon>
        <taxon>Mucoromycota</taxon>
        <taxon>Mucoromycotina</taxon>
        <taxon>Mucoromycetes</taxon>
        <taxon>Mucorales</taxon>
        <taxon>Lichtheimiaceae</taxon>
        <taxon>Phascolomyces</taxon>
    </lineage>
</organism>
<keyword evidence="2" id="KW-1185">Reference proteome</keyword>
<dbReference type="EMBL" id="JAIXMP010000044">
    <property type="protein sequence ID" value="KAI9246951.1"/>
    <property type="molecule type" value="Genomic_DNA"/>
</dbReference>
<accession>A0AAD5JP80</accession>
<dbReference type="AlphaFoldDB" id="A0AAD5JP80"/>
<gene>
    <name evidence="1" type="ORF">BDA99DRAFT_526575</name>
</gene>
<dbReference type="Proteomes" id="UP001209540">
    <property type="component" value="Unassembled WGS sequence"/>
</dbReference>
<evidence type="ECO:0000313" key="2">
    <source>
        <dbReference type="Proteomes" id="UP001209540"/>
    </source>
</evidence>
<protein>
    <submittedName>
        <fullName evidence="1">Uncharacterized protein</fullName>
    </submittedName>
</protein>